<proteinExistence type="predicted"/>
<name>A0ABR1AW36_POLSC</name>
<protein>
    <submittedName>
        <fullName evidence="3">Uncharacterized protein</fullName>
    </submittedName>
</protein>
<evidence type="ECO:0000256" key="2">
    <source>
        <dbReference type="SAM" id="MobiDB-lite"/>
    </source>
</evidence>
<keyword evidence="4" id="KW-1185">Reference proteome</keyword>
<feature type="compositionally biased region" description="Low complexity" evidence="2">
    <location>
        <begin position="113"/>
        <end position="129"/>
    </location>
</feature>
<comment type="caution">
    <text evidence="3">The sequence shown here is derived from an EMBL/GenBank/DDBJ whole genome shotgun (WGS) entry which is preliminary data.</text>
</comment>
<evidence type="ECO:0000313" key="3">
    <source>
        <dbReference type="EMBL" id="KAK6630043.1"/>
    </source>
</evidence>
<gene>
    <name evidence="3" type="ORF">RUM44_005441</name>
</gene>
<sequence>MLDCKMCIGICFMGLYYRLFHVRRLTYWSNEGDKNCESPDNNSSTRWPGMSVQSPENAKPLNDYKKLLEKKFSVNYHEKIPGVFNCRFSSPYGNTAAERKKKKPTTFVPPPSVTTLPTGNNSNPNFSNNRYKQSGNKLFDSFHDNYTLDGYREVPFWKRPLPSSVQNNRASSENEGSIAGPRIDIQHKLQEKKQKQLEELQVIEEEIKQGKIQRTVLNIANVSETSLQPIPSTKRHIDSFMLNSPKPLCTSLRGFTYQLLPPTIKWPHARAHTPEILLTPHLLDSNGWGNFRNSNYPISCEGGGSGQESNSNETPISIRKYCRSPSDVDSLVSLPRSYTLPREYKHWKTHKSERVRGQFTRSTNSSDGDVDSADESVTQNSPVARRKLRQIQHRHVMHETKL</sequence>
<feature type="compositionally biased region" description="Polar residues" evidence="2">
    <location>
        <begin position="38"/>
        <end position="56"/>
    </location>
</feature>
<evidence type="ECO:0000256" key="1">
    <source>
        <dbReference type="SAM" id="Coils"/>
    </source>
</evidence>
<organism evidence="3 4">
    <name type="scientific">Polyplax serrata</name>
    <name type="common">Common mouse louse</name>
    <dbReference type="NCBI Taxonomy" id="468196"/>
    <lineage>
        <taxon>Eukaryota</taxon>
        <taxon>Metazoa</taxon>
        <taxon>Ecdysozoa</taxon>
        <taxon>Arthropoda</taxon>
        <taxon>Hexapoda</taxon>
        <taxon>Insecta</taxon>
        <taxon>Pterygota</taxon>
        <taxon>Neoptera</taxon>
        <taxon>Paraneoptera</taxon>
        <taxon>Psocodea</taxon>
        <taxon>Troctomorpha</taxon>
        <taxon>Phthiraptera</taxon>
        <taxon>Anoplura</taxon>
        <taxon>Polyplacidae</taxon>
        <taxon>Polyplax</taxon>
    </lineage>
</organism>
<dbReference type="Proteomes" id="UP001359485">
    <property type="component" value="Unassembled WGS sequence"/>
</dbReference>
<accession>A0ABR1AW36</accession>
<feature type="coiled-coil region" evidence="1">
    <location>
        <begin position="186"/>
        <end position="213"/>
    </location>
</feature>
<dbReference type="EMBL" id="JAWJWF010000010">
    <property type="protein sequence ID" value="KAK6630043.1"/>
    <property type="molecule type" value="Genomic_DNA"/>
</dbReference>
<feature type="region of interest" description="Disordered" evidence="2">
    <location>
        <begin position="349"/>
        <end position="385"/>
    </location>
</feature>
<feature type="region of interest" description="Disordered" evidence="2">
    <location>
        <begin position="95"/>
        <end position="132"/>
    </location>
</feature>
<keyword evidence="1" id="KW-0175">Coiled coil</keyword>
<feature type="region of interest" description="Disordered" evidence="2">
    <location>
        <begin position="33"/>
        <end position="58"/>
    </location>
</feature>
<evidence type="ECO:0000313" key="4">
    <source>
        <dbReference type="Proteomes" id="UP001359485"/>
    </source>
</evidence>
<reference evidence="3 4" key="1">
    <citation type="submission" date="2023-09" db="EMBL/GenBank/DDBJ databases">
        <title>Genomes of two closely related lineages of the louse Polyplax serrata with different host specificities.</title>
        <authorList>
            <person name="Martinu J."/>
            <person name="Tarabai H."/>
            <person name="Stefka J."/>
            <person name="Hypsa V."/>
        </authorList>
    </citation>
    <scope>NUCLEOTIDE SEQUENCE [LARGE SCALE GENOMIC DNA]</scope>
    <source>
        <strain evidence="3">98ZLc_SE</strain>
    </source>
</reference>